<gene>
    <name evidence="1" type="ORF">ACFQ2F_10045</name>
</gene>
<dbReference type="SUPFAM" id="SSF53756">
    <property type="entry name" value="UDP-Glycosyltransferase/glycogen phosphorylase"/>
    <property type="match status" value="1"/>
</dbReference>
<dbReference type="PANTHER" id="PTHR30160:SF1">
    <property type="entry name" value="LIPOPOLYSACCHARIDE 1,2-N-ACETYLGLUCOSAMINETRANSFERASE-RELATED"/>
    <property type="match status" value="1"/>
</dbReference>
<organism evidence="1 2">
    <name type="scientific">Methyloligella solikamskensis</name>
    <dbReference type="NCBI Taxonomy" id="1177756"/>
    <lineage>
        <taxon>Bacteria</taxon>
        <taxon>Pseudomonadati</taxon>
        <taxon>Pseudomonadota</taxon>
        <taxon>Alphaproteobacteria</taxon>
        <taxon>Hyphomicrobiales</taxon>
        <taxon>Hyphomicrobiaceae</taxon>
        <taxon>Methyloligella</taxon>
    </lineage>
</organism>
<dbReference type="InterPro" id="IPR051199">
    <property type="entry name" value="LPS_LOS_Heptosyltrfase"/>
</dbReference>
<proteinExistence type="predicted"/>
<sequence length="402" mass="44738">MTRILLGQLGSNGDCFYATAIARQLKHDFPDCHLTWAISNLCRRVIDNNPHVDAVWEVDVPGWGEMRRVWPIFEQEAWQEVALGTFDQAYLTQVFPSHFCNFDGTVRPPLFRNFPHPITVPIDPVIRLTAEEEERVDEWAAAHKLSSFRKVVLCECSSKSGQSFVTPALMVEVARIVGETDPDIAFILSTHEAIDVDSPRVMHGGELTMRETARLTHHADMFVGCGSGLTVMSTSSAAKPSLPSMQILAASTSVFASFKHDFDHFGLSSDHYIETTVSDPERLAQMVLYALDEGPAACQARYGQTISPDFEHYFDLIDQMLIRPRHYVDAAQSLNVTIERYGPRPVLCAFAKAVVLPFLDLDPKAAFPRGRREGDRLAMLISRPVPAAEPPLRSPAEASETA</sequence>
<name>A0ABW3JAE8_9HYPH</name>
<evidence type="ECO:0000313" key="1">
    <source>
        <dbReference type="EMBL" id="MFD0987435.1"/>
    </source>
</evidence>
<protein>
    <submittedName>
        <fullName evidence="1">Glycosyltransferase family 9 protein</fullName>
    </submittedName>
</protein>
<dbReference type="Gene3D" id="3.40.50.2000">
    <property type="entry name" value="Glycogen Phosphorylase B"/>
    <property type="match status" value="1"/>
</dbReference>
<reference evidence="2" key="1">
    <citation type="journal article" date="2019" name="Int. J. Syst. Evol. Microbiol.">
        <title>The Global Catalogue of Microorganisms (GCM) 10K type strain sequencing project: providing services to taxonomists for standard genome sequencing and annotation.</title>
        <authorList>
            <consortium name="The Broad Institute Genomics Platform"/>
            <consortium name="The Broad Institute Genome Sequencing Center for Infectious Disease"/>
            <person name="Wu L."/>
            <person name="Ma J."/>
        </authorList>
    </citation>
    <scope>NUCLEOTIDE SEQUENCE [LARGE SCALE GENOMIC DNA]</scope>
    <source>
        <strain evidence="2">CCUG 61697</strain>
    </source>
</reference>
<dbReference type="PANTHER" id="PTHR30160">
    <property type="entry name" value="TETRAACYLDISACCHARIDE 4'-KINASE-RELATED"/>
    <property type="match status" value="1"/>
</dbReference>
<keyword evidence="2" id="KW-1185">Reference proteome</keyword>
<comment type="caution">
    <text evidence="1">The sequence shown here is derived from an EMBL/GenBank/DDBJ whole genome shotgun (WGS) entry which is preliminary data.</text>
</comment>
<dbReference type="Proteomes" id="UP001597102">
    <property type="component" value="Unassembled WGS sequence"/>
</dbReference>
<accession>A0ABW3JAE8</accession>
<evidence type="ECO:0000313" key="2">
    <source>
        <dbReference type="Proteomes" id="UP001597102"/>
    </source>
</evidence>
<dbReference type="EMBL" id="JBHTJO010000001">
    <property type="protein sequence ID" value="MFD0987435.1"/>
    <property type="molecule type" value="Genomic_DNA"/>
</dbReference>
<dbReference type="RefSeq" id="WP_379089410.1">
    <property type="nucleotide sequence ID" value="NZ_JBHTJO010000001.1"/>
</dbReference>